<evidence type="ECO:0000256" key="1">
    <source>
        <dbReference type="ARBA" id="ARBA00012417"/>
    </source>
</evidence>
<evidence type="ECO:0000313" key="8">
    <source>
        <dbReference type="Proteomes" id="UP001432180"/>
    </source>
</evidence>
<keyword evidence="3" id="KW-0378">Hydrolase</keyword>
<dbReference type="Proteomes" id="UP001432180">
    <property type="component" value="Chromosome"/>
</dbReference>
<keyword evidence="4" id="KW-0269">Exonuclease</keyword>
<dbReference type="InterPro" id="IPR012337">
    <property type="entry name" value="RNaseH-like_sf"/>
</dbReference>
<feature type="domain" description="Exonuclease" evidence="6">
    <location>
        <begin position="42"/>
        <end position="216"/>
    </location>
</feature>
<dbReference type="CDD" id="cd06127">
    <property type="entry name" value="DEDDh"/>
    <property type="match status" value="1"/>
</dbReference>
<dbReference type="EC" id="2.7.7.7" evidence="1"/>
<keyword evidence="8" id="KW-1185">Reference proteome</keyword>
<protein>
    <recommendedName>
        <fullName evidence="1">DNA-directed DNA polymerase</fullName>
        <ecNumber evidence="1">2.7.7.7</ecNumber>
    </recommendedName>
</protein>
<keyword evidence="7" id="KW-0808">Transferase</keyword>
<dbReference type="PANTHER" id="PTHR30231">
    <property type="entry name" value="DNA POLYMERASE III SUBUNIT EPSILON"/>
    <property type="match status" value="1"/>
</dbReference>
<name>A0ABZ0S4F5_9GAMM</name>
<dbReference type="InterPro" id="IPR013520">
    <property type="entry name" value="Ribonucl_H"/>
</dbReference>
<sequence>MNNDVLLEARRRWTIYNLPFGALRDCYAQPLPRARQEYRDTDYVALDFETTGLYPVKDQILSFGWVPIDGNRIRLDGAQHRMIKVDQAISAESAVIHQITDDQAARGEPLKEVLTDFLRVLGGRVLVAHHARIERGFLAAACRDFFGDEPLVRVVDTEALARRSLERRQQAYRPSDLRLHALAQSYNLPQMTAHNALSDALNTAQVFLAQIAYLDTGKSLRLQDLLT</sequence>
<dbReference type="PANTHER" id="PTHR30231:SF4">
    <property type="entry name" value="PROTEIN NEN2"/>
    <property type="match status" value="1"/>
</dbReference>
<evidence type="ECO:0000256" key="3">
    <source>
        <dbReference type="ARBA" id="ARBA00022801"/>
    </source>
</evidence>
<dbReference type="Gene3D" id="3.30.420.10">
    <property type="entry name" value="Ribonuclease H-like superfamily/Ribonuclease H"/>
    <property type="match status" value="1"/>
</dbReference>
<dbReference type="InterPro" id="IPR036397">
    <property type="entry name" value="RNaseH_sf"/>
</dbReference>
<evidence type="ECO:0000259" key="6">
    <source>
        <dbReference type="SMART" id="SM00479"/>
    </source>
</evidence>
<gene>
    <name evidence="7" type="primary">polC</name>
    <name evidence="7" type="ORF">Thiowin_00880</name>
</gene>
<dbReference type="NCBIfam" id="TIGR00573">
    <property type="entry name" value="dnaq"/>
    <property type="match status" value="1"/>
</dbReference>
<dbReference type="SMART" id="SM00479">
    <property type="entry name" value="EXOIII"/>
    <property type="match status" value="1"/>
</dbReference>
<keyword evidence="2" id="KW-0540">Nuclease</keyword>
<dbReference type="InterPro" id="IPR006054">
    <property type="entry name" value="DnaQ"/>
</dbReference>
<evidence type="ECO:0000313" key="7">
    <source>
        <dbReference type="EMBL" id="WPL15950.1"/>
    </source>
</evidence>
<evidence type="ECO:0000256" key="5">
    <source>
        <dbReference type="ARBA" id="ARBA00049244"/>
    </source>
</evidence>
<evidence type="ECO:0000256" key="2">
    <source>
        <dbReference type="ARBA" id="ARBA00022722"/>
    </source>
</evidence>
<dbReference type="RefSeq" id="WP_328986499.1">
    <property type="nucleotide sequence ID" value="NZ_CP121472.1"/>
</dbReference>
<organism evidence="7 8">
    <name type="scientific">Thiorhodovibrio winogradskyi</name>
    <dbReference type="NCBI Taxonomy" id="77007"/>
    <lineage>
        <taxon>Bacteria</taxon>
        <taxon>Pseudomonadati</taxon>
        <taxon>Pseudomonadota</taxon>
        <taxon>Gammaproteobacteria</taxon>
        <taxon>Chromatiales</taxon>
        <taxon>Chromatiaceae</taxon>
        <taxon>Thiorhodovibrio</taxon>
    </lineage>
</organism>
<dbReference type="GO" id="GO:0003887">
    <property type="term" value="F:DNA-directed DNA polymerase activity"/>
    <property type="evidence" value="ECO:0007669"/>
    <property type="project" value="UniProtKB-EC"/>
</dbReference>
<evidence type="ECO:0000256" key="4">
    <source>
        <dbReference type="ARBA" id="ARBA00022839"/>
    </source>
</evidence>
<comment type="catalytic activity">
    <reaction evidence="5">
        <text>DNA(n) + a 2'-deoxyribonucleoside 5'-triphosphate = DNA(n+1) + diphosphate</text>
        <dbReference type="Rhea" id="RHEA:22508"/>
        <dbReference type="Rhea" id="RHEA-COMP:17339"/>
        <dbReference type="Rhea" id="RHEA-COMP:17340"/>
        <dbReference type="ChEBI" id="CHEBI:33019"/>
        <dbReference type="ChEBI" id="CHEBI:61560"/>
        <dbReference type="ChEBI" id="CHEBI:173112"/>
        <dbReference type="EC" id="2.7.7.7"/>
    </reaction>
</comment>
<reference evidence="7 8" key="1">
    <citation type="journal article" date="2023" name="Microorganisms">
        <title>Thiorhodovibrio frisius and Trv. litoralis spp. nov., Two Novel Members from a Clade of Fastidious Purple Sulfur Bacteria That Exhibit Unique Red-Shifted Light-Harvesting Capabilities.</title>
        <authorList>
            <person name="Methner A."/>
            <person name="Kuzyk S.B."/>
            <person name="Petersen J."/>
            <person name="Bauer S."/>
            <person name="Brinkmann H."/>
            <person name="Sichau K."/>
            <person name="Wanner G."/>
            <person name="Wolf J."/>
            <person name="Neumann-Schaal M."/>
            <person name="Henke P."/>
            <person name="Tank M."/>
            <person name="Sproer C."/>
            <person name="Bunk B."/>
            <person name="Overmann J."/>
        </authorList>
    </citation>
    <scope>NUCLEOTIDE SEQUENCE [LARGE SCALE GENOMIC DNA]</scope>
    <source>
        <strain evidence="7 8">DSM 6702</strain>
    </source>
</reference>
<accession>A0ABZ0S4F5</accession>
<dbReference type="Pfam" id="PF00929">
    <property type="entry name" value="RNase_T"/>
    <property type="match status" value="1"/>
</dbReference>
<keyword evidence="7" id="KW-0548">Nucleotidyltransferase</keyword>
<dbReference type="SUPFAM" id="SSF53098">
    <property type="entry name" value="Ribonuclease H-like"/>
    <property type="match status" value="1"/>
</dbReference>
<proteinExistence type="predicted"/>
<dbReference type="EMBL" id="CP121472">
    <property type="protein sequence ID" value="WPL15950.1"/>
    <property type="molecule type" value="Genomic_DNA"/>
</dbReference>